<accession>A0A4Z0H8V5</accession>
<dbReference type="EMBL" id="SRID01000186">
    <property type="protein sequence ID" value="TGB05578.1"/>
    <property type="molecule type" value="Genomic_DNA"/>
</dbReference>
<reference evidence="2 3" key="1">
    <citation type="submission" date="2019-03" db="EMBL/GenBank/DDBJ databases">
        <authorList>
            <person name="Gonzalez-Pimentel J.L."/>
        </authorList>
    </citation>
    <scope>NUCLEOTIDE SEQUENCE [LARGE SCALE GENOMIC DNA]</scope>
    <source>
        <strain evidence="2 3">JCM 31289</strain>
    </source>
</reference>
<sequence>MTNERGRKKLALEHCRLMSAGDADGLLALYAPEATFEDPVGWGPRTGRDTLRAHIESAMAGNVREVAEDPVAGQDGLHVLTPVTAVMDYRPRGPVYVERGWLPAPERAEPMRLRCRYMMLIRVGESGLIEDMKAFWGRGDIETLG</sequence>
<evidence type="ECO:0000313" key="3">
    <source>
        <dbReference type="Proteomes" id="UP000297948"/>
    </source>
</evidence>
<dbReference type="SUPFAM" id="SSF54427">
    <property type="entry name" value="NTF2-like"/>
    <property type="match status" value="1"/>
</dbReference>
<comment type="caution">
    <text evidence="2">The sequence shown here is derived from an EMBL/GenBank/DDBJ whole genome shotgun (WGS) entry which is preliminary data.</text>
</comment>
<dbReference type="AlphaFoldDB" id="A0A4Z0H8V5"/>
<dbReference type="RefSeq" id="WP_135340346.1">
    <property type="nucleotide sequence ID" value="NZ_JBHLTX010000064.1"/>
</dbReference>
<evidence type="ECO:0000259" key="1">
    <source>
        <dbReference type="Pfam" id="PF12680"/>
    </source>
</evidence>
<keyword evidence="3" id="KW-1185">Reference proteome</keyword>
<dbReference type="InterPro" id="IPR037401">
    <property type="entry name" value="SnoaL-like"/>
</dbReference>
<dbReference type="Proteomes" id="UP000297948">
    <property type="component" value="Unassembled WGS sequence"/>
</dbReference>
<feature type="domain" description="SnoaL-like" evidence="1">
    <location>
        <begin position="14"/>
        <end position="130"/>
    </location>
</feature>
<dbReference type="OrthoDB" id="5732163at2"/>
<gene>
    <name evidence="2" type="ORF">E4099_19290</name>
</gene>
<dbReference type="Pfam" id="PF12680">
    <property type="entry name" value="SnoaL_2"/>
    <property type="match status" value="1"/>
</dbReference>
<dbReference type="InterPro" id="IPR032710">
    <property type="entry name" value="NTF2-like_dom_sf"/>
</dbReference>
<organism evidence="2 3">
    <name type="scientific">Streptomyces palmae</name>
    <dbReference type="NCBI Taxonomy" id="1701085"/>
    <lineage>
        <taxon>Bacteria</taxon>
        <taxon>Bacillati</taxon>
        <taxon>Actinomycetota</taxon>
        <taxon>Actinomycetes</taxon>
        <taxon>Kitasatosporales</taxon>
        <taxon>Streptomycetaceae</taxon>
        <taxon>Streptomyces</taxon>
    </lineage>
</organism>
<proteinExistence type="predicted"/>
<dbReference type="Gene3D" id="3.10.450.50">
    <property type="match status" value="1"/>
</dbReference>
<evidence type="ECO:0000313" key="2">
    <source>
        <dbReference type="EMBL" id="TGB05578.1"/>
    </source>
</evidence>
<name>A0A4Z0H8V5_9ACTN</name>
<protein>
    <submittedName>
        <fullName evidence="2">Nuclear transport factor 2</fullName>
    </submittedName>
</protein>